<sequence length="91" mass="10263">MKNAHQHHYISPFLPTPLSKKSALEIPPVDIIQTFTPFTSSSTFLILFLFCRGLFAQLVYVVTWGIYVVCFMPFLGVFCYVAVEIGGMGIR</sequence>
<keyword evidence="3" id="KW-1185">Reference proteome</keyword>
<evidence type="ECO:0000256" key="1">
    <source>
        <dbReference type="SAM" id="Phobius"/>
    </source>
</evidence>
<feature type="transmembrane region" description="Helical" evidence="1">
    <location>
        <begin position="31"/>
        <end position="51"/>
    </location>
</feature>
<gene>
    <name evidence="2" type="ORF">BU24DRAFT_265550</name>
</gene>
<dbReference type="GeneID" id="54279938"/>
<accession>A0A6A5XGC9</accession>
<proteinExistence type="predicted"/>
<organism evidence="2 3">
    <name type="scientific">Aaosphaeria arxii CBS 175.79</name>
    <dbReference type="NCBI Taxonomy" id="1450172"/>
    <lineage>
        <taxon>Eukaryota</taxon>
        <taxon>Fungi</taxon>
        <taxon>Dikarya</taxon>
        <taxon>Ascomycota</taxon>
        <taxon>Pezizomycotina</taxon>
        <taxon>Dothideomycetes</taxon>
        <taxon>Pleosporomycetidae</taxon>
        <taxon>Pleosporales</taxon>
        <taxon>Pleosporales incertae sedis</taxon>
        <taxon>Aaosphaeria</taxon>
    </lineage>
</organism>
<keyword evidence="1" id="KW-0812">Transmembrane</keyword>
<dbReference type="Proteomes" id="UP000799778">
    <property type="component" value="Unassembled WGS sequence"/>
</dbReference>
<dbReference type="EMBL" id="ML978073">
    <property type="protein sequence ID" value="KAF2011881.1"/>
    <property type="molecule type" value="Genomic_DNA"/>
</dbReference>
<evidence type="ECO:0000313" key="3">
    <source>
        <dbReference type="Proteomes" id="UP000799778"/>
    </source>
</evidence>
<feature type="transmembrane region" description="Helical" evidence="1">
    <location>
        <begin position="58"/>
        <end position="83"/>
    </location>
</feature>
<protein>
    <submittedName>
        <fullName evidence="2">Uncharacterized protein</fullName>
    </submittedName>
</protein>
<dbReference type="AlphaFoldDB" id="A0A6A5XGC9"/>
<dbReference type="RefSeq" id="XP_033380220.1">
    <property type="nucleotide sequence ID" value="XM_033522541.1"/>
</dbReference>
<keyword evidence="1" id="KW-1133">Transmembrane helix</keyword>
<evidence type="ECO:0000313" key="2">
    <source>
        <dbReference type="EMBL" id="KAF2011881.1"/>
    </source>
</evidence>
<keyword evidence="1" id="KW-0472">Membrane</keyword>
<reference evidence="2" key="1">
    <citation type="journal article" date="2020" name="Stud. Mycol.">
        <title>101 Dothideomycetes genomes: a test case for predicting lifestyles and emergence of pathogens.</title>
        <authorList>
            <person name="Haridas S."/>
            <person name="Albert R."/>
            <person name="Binder M."/>
            <person name="Bloem J."/>
            <person name="Labutti K."/>
            <person name="Salamov A."/>
            <person name="Andreopoulos B."/>
            <person name="Baker S."/>
            <person name="Barry K."/>
            <person name="Bills G."/>
            <person name="Bluhm B."/>
            <person name="Cannon C."/>
            <person name="Castanera R."/>
            <person name="Culley D."/>
            <person name="Daum C."/>
            <person name="Ezra D."/>
            <person name="Gonzalez J."/>
            <person name="Henrissat B."/>
            <person name="Kuo A."/>
            <person name="Liang C."/>
            <person name="Lipzen A."/>
            <person name="Lutzoni F."/>
            <person name="Magnuson J."/>
            <person name="Mondo S."/>
            <person name="Nolan M."/>
            <person name="Ohm R."/>
            <person name="Pangilinan J."/>
            <person name="Park H.-J."/>
            <person name="Ramirez L."/>
            <person name="Alfaro M."/>
            <person name="Sun H."/>
            <person name="Tritt A."/>
            <person name="Yoshinaga Y."/>
            <person name="Zwiers L.-H."/>
            <person name="Turgeon B."/>
            <person name="Goodwin S."/>
            <person name="Spatafora J."/>
            <person name="Crous P."/>
            <person name="Grigoriev I."/>
        </authorList>
    </citation>
    <scope>NUCLEOTIDE SEQUENCE</scope>
    <source>
        <strain evidence="2">CBS 175.79</strain>
    </source>
</reference>
<name>A0A6A5XGC9_9PLEO</name>